<dbReference type="EMBL" id="SOZE01000034">
    <property type="protein sequence ID" value="TFF34125.1"/>
    <property type="molecule type" value="Genomic_DNA"/>
</dbReference>
<evidence type="ECO:0000313" key="1">
    <source>
        <dbReference type="EMBL" id="TFF34125.1"/>
    </source>
</evidence>
<accession>A0A4Y8S697</accession>
<dbReference type="InterPro" id="IPR035093">
    <property type="entry name" value="RelE/ParE_toxin_dom_sf"/>
</dbReference>
<protein>
    <submittedName>
        <fullName evidence="1">Plasmid maintenance system killer</fullName>
    </submittedName>
</protein>
<proteinExistence type="predicted"/>
<evidence type="ECO:0000313" key="2">
    <source>
        <dbReference type="Proteomes" id="UP000297540"/>
    </source>
</evidence>
<reference evidence="1 2" key="1">
    <citation type="journal article" date="2017" name="Int. J. Syst. Evol. Microbiol.">
        <title>Mucilaginibacterpsychrotolerans sp. nov., isolated from peatlands.</title>
        <authorList>
            <person name="Deng Y."/>
            <person name="Shen L."/>
            <person name="Xu B."/>
            <person name="Liu Y."/>
            <person name="Gu Z."/>
            <person name="Liu H."/>
            <person name="Zhou Y."/>
        </authorList>
    </citation>
    <scope>NUCLEOTIDE SEQUENCE [LARGE SCALE GENOMIC DNA]</scope>
    <source>
        <strain evidence="1 2">NH7-4</strain>
    </source>
</reference>
<dbReference type="InterPro" id="IPR007711">
    <property type="entry name" value="HigB-1"/>
</dbReference>
<organism evidence="1 2">
    <name type="scientific">Mucilaginibacter psychrotolerans</name>
    <dbReference type="NCBI Taxonomy" id="1524096"/>
    <lineage>
        <taxon>Bacteria</taxon>
        <taxon>Pseudomonadati</taxon>
        <taxon>Bacteroidota</taxon>
        <taxon>Sphingobacteriia</taxon>
        <taxon>Sphingobacteriales</taxon>
        <taxon>Sphingobacteriaceae</taxon>
        <taxon>Mucilaginibacter</taxon>
    </lineage>
</organism>
<name>A0A4Y8S697_9SPHI</name>
<keyword evidence="2" id="KW-1185">Reference proteome</keyword>
<sequence>MIESFKHKGLRLLWEHGNGSKLPVDLVNRIERMLDVIDSATQVPDDFGAYRNWNIHKLSGDLKDYWSIKVNKNYRIIFRFDGQHASDVDYIDYH</sequence>
<dbReference type="PANTHER" id="PTHR40266">
    <property type="entry name" value="TOXIN HIGB-1"/>
    <property type="match status" value="1"/>
</dbReference>
<gene>
    <name evidence="1" type="ORF">E2R66_23130</name>
</gene>
<dbReference type="Proteomes" id="UP000297540">
    <property type="component" value="Unassembled WGS sequence"/>
</dbReference>
<comment type="caution">
    <text evidence="1">The sequence shown here is derived from an EMBL/GenBank/DDBJ whole genome shotgun (WGS) entry which is preliminary data.</text>
</comment>
<dbReference type="Gene3D" id="3.30.2310.20">
    <property type="entry name" value="RelE-like"/>
    <property type="match status" value="1"/>
</dbReference>
<dbReference type="SUPFAM" id="SSF143011">
    <property type="entry name" value="RelE-like"/>
    <property type="match status" value="1"/>
</dbReference>
<dbReference type="AlphaFoldDB" id="A0A4Y8S697"/>
<dbReference type="PANTHER" id="PTHR40266:SF2">
    <property type="entry name" value="TOXIN HIGB-1"/>
    <property type="match status" value="1"/>
</dbReference>
<dbReference type="Pfam" id="PF05015">
    <property type="entry name" value="HigB-like_toxin"/>
    <property type="match status" value="1"/>
</dbReference>
<dbReference type="OrthoDB" id="9801102at2"/>